<dbReference type="Proteomes" id="UP000254400">
    <property type="component" value="Unassembled WGS sequence"/>
</dbReference>
<evidence type="ECO:0000313" key="2">
    <source>
        <dbReference type="EMBL" id="SUA68358.1"/>
    </source>
</evidence>
<dbReference type="GeneID" id="93350425"/>
<dbReference type="Gene3D" id="3.30.420.240">
    <property type="match status" value="1"/>
</dbReference>
<proteinExistence type="predicted"/>
<protein>
    <submittedName>
        <fullName evidence="2">Mu-like prophage FluMu protein gp28</fullName>
    </submittedName>
</protein>
<reference evidence="2 3" key="1">
    <citation type="submission" date="2018-06" db="EMBL/GenBank/DDBJ databases">
        <authorList>
            <consortium name="Pathogen Informatics"/>
            <person name="Doyle S."/>
        </authorList>
    </citation>
    <scope>NUCLEOTIDE SEQUENCE [LARGE SCALE GENOMIC DNA]</scope>
    <source>
        <strain evidence="2 3">NCTC10343</strain>
    </source>
</reference>
<evidence type="ECO:0000313" key="3">
    <source>
        <dbReference type="Proteomes" id="UP000254400"/>
    </source>
</evidence>
<keyword evidence="1" id="KW-0472">Membrane</keyword>
<dbReference type="RefSeq" id="WP_019686725.1">
    <property type="nucleotide sequence ID" value="NZ_CP036496.1"/>
</dbReference>
<dbReference type="Gene3D" id="3.40.50.300">
    <property type="entry name" value="P-loop containing nucleotide triphosphate hydrolases"/>
    <property type="match status" value="1"/>
</dbReference>
<feature type="transmembrane region" description="Helical" evidence="1">
    <location>
        <begin position="66"/>
        <end position="84"/>
    </location>
</feature>
<evidence type="ECO:0000256" key="1">
    <source>
        <dbReference type="SAM" id="Phobius"/>
    </source>
</evidence>
<dbReference type="EMBL" id="UGSC01000001">
    <property type="protein sequence ID" value="SUA68358.1"/>
    <property type="molecule type" value="Genomic_DNA"/>
</dbReference>
<keyword evidence="1" id="KW-1133">Transmembrane helix</keyword>
<sequence>MDNSNLNINDTSDIKVEKWVEFISYYRYYIDEFAVDVLGITLSPFQRLTLRAMGRHTEIMIVACRGLTKSFISAVFFICVGILYSNIKLGIASGKGQQARNVIIQKIKGELMNNPNVAREIKDIRTGKDDCVVIFHNNSEIRAIVLGHDGESARSWRFNMILVDEARIVTDRVISEILSPMTQTKRSTLLTLQGKLKRLLPIESGKMIYISSAYLKTSSFYQRFMKHYTEMKNGSKDYFVAAFPYQIGIDEGILSEEGIEKERNKISMTEEMFEYEYGAIFVGSSGDSYYPYELTEQSRIVNKGELGQPHKSTVSYVISHDVAISGNKQNDNAATTVIKLKEKSNGTYIKEVVYIKAHKGMDLPEQHDFLRNLLLKFPNTIKLIIDVRGNGQSLPRFFAEPWEYKDDSGKIIECPPLVPDDDEKAMKIKGAIPLIRRVNATQASNNLMYTYMKACFEDKSLRLLRRAIADEFEEEDEKMTLEEFSLILNTDALVSELSNIKQETTENNNIQYIRITKQTKRDRVTSLGYGLQYIYELEDENLKSNKEDQYDFGFFFN</sequence>
<gene>
    <name evidence="2" type="ORF">NCTC10343_01642</name>
</gene>
<dbReference type="AlphaFoldDB" id="A0A378XVE0"/>
<organism evidence="2 3">
    <name type="scientific">Paenibacillus polymyxa</name>
    <name type="common">Bacillus polymyxa</name>
    <dbReference type="NCBI Taxonomy" id="1406"/>
    <lineage>
        <taxon>Bacteria</taxon>
        <taxon>Bacillati</taxon>
        <taxon>Bacillota</taxon>
        <taxon>Bacilli</taxon>
        <taxon>Bacillales</taxon>
        <taxon>Paenibacillaceae</taxon>
        <taxon>Paenibacillus</taxon>
    </lineage>
</organism>
<dbReference type="InterPro" id="IPR027417">
    <property type="entry name" value="P-loop_NTPase"/>
</dbReference>
<name>A0A378XVE0_PAEPO</name>
<keyword evidence="1" id="KW-0812">Transmembrane</keyword>
<accession>A0A378XVE0</accession>